<name>A0A1M6XDH6_9GAMM</name>
<dbReference type="Proteomes" id="UP000184305">
    <property type="component" value="Unassembled WGS sequence"/>
</dbReference>
<evidence type="ECO:0000313" key="2">
    <source>
        <dbReference type="EMBL" id="SHL03981.1"/>
    </source>
</evidence>
<reference evidence="3" key="1">
    <citation type="submission" date="2016-11" db="EMBL/GenBank/DDBJ databases">
        <authorList>
            <person name="Varghese N."/>
            <person name="Submissions S."/>
        </authorList>
    </citation>
    <scope>NUCLEOTIDE SEQUENCE [LARGE SCALE GENOMIC DNA]</scope>
    <source>
        <strain evidence="3">CECT 8089</strain>
    </source>
</reference>
<protein>
    <submittedName>
        <fullName evidence="2">Uncharacterized protein</fullName>
    </submittedName>
</protein>
<dbReference type="OrthoDB" id="6892877at2"/>
<proteinExistence type="predicted"/>
<evidence type="ECO:0000313" key="3">
    <source>
        <dbReference type="Proteomes" id="UP000184305"/>
    </source>
</evidence>
<sequence length="108" mass="11935">MQVPIEAHKQSDPYGRLLERLTVALGEADTLAQLSSEPSPDMEVRGLSSDELALITAYLADDRASLNGWYATAARHQQRVVLPPPFERHPAIAGSGHHHLLTGERRKF</sequence>
<organism evidence="2 3">
    <name type="scientific">Phytopseudomonas punonensis</name>
    <dbReference type="NCBI Taxonomy" id="1220495"/>
    <lineage>
        <taxon>Bacteria</taxon>
        <taxon>Pseudomonadati</taxon>
        <taxon>Pseudomonadota</taxon>
        <taxon>Gammaproteobacteria</taxon>
        <taxon>Pseudomonadales</taxon>
        <taxon>Pseudomonadaceae</taxon>
        <taxon>Phytopseudomonas</taxon>
    </lineage>
</organism>
<keyword evidence="3" id="KW-1185">Reference proteome</keyword>
<dbReference type="EMBL" id="FRBQ01000001">
    <property type="protein sequence ID" value="SHL03981.1"/>
    <property type="molecule type" value="Genomic_DNA"/>
</dbReference>
<gene>
    <name evidence="2" type="ORF">SAMN05216288_0898</name>
</gene>
<dbReference type="RefSeq" id="WP_073261726.1">
    <property type="nucleotide sequence ID" value="NZ_FRBQ01000001.1"/>
</dbReference>
<dbReference type="AlphaFoldDB" id="A0A1M6XDH6"/>
<accession>A0A1M6XDH6</accession>
<dbReference type="STRING" id="1220495.SAMN05216288_0898"/>
<feature type="region of interest" description="Disordered" evidence="1">
    <location>
        <begin position="86"/>
        <end position="108"/>
    </location>
</feature>
<evidence type="ECO:0000256" key="1">
    <source>
        <dbReference type="SAM" id="MobiDB-lite"/>
    </source>
</evidence>